<evidence type="ECO:0000313" key="3">
    <source>
        <dbReference type="Proteomes" id="UP000054717"/>
    </source>
</evidence>
<dbReference type="InterPro" id="IPR057087">
    <property type="entry name" value="Gp12-like"/>
</dbReference>
<name>A0A158G0V1_9BURK</name>
<dbReference type="Proteomes" id="UP000054717">
    <property type="component" value="Unassembled WGS sequence"/>
</dbReference>
<dbReference type="RefSeq" id="WP_087629627.1">
    <property type="nucleotide sequence ID" value="NZ_FCNZ02000004.1"/>
</dbReference>
<dbReference type="NCBIfam" id="NF047498">
    <property type="entry name" value="LIC_12616_fam"/>
    <property type="match status" value="1"/>
</dbReference>
<comment type="caution">
    <text evidence="2">The sequence shown here is derived from an EMBL/GenBank/DDBJ whole genome shotgun (WGS) entry which is preliminary data.</text>
</comment>
<dbReference type="EMBL" id="FCNZ02000004">
    <property type="protein sequence ID" value="SAL25758.1"/>
    <property type="molecule type" value="Genomic_DNA"/>
</dbReference>
<keyword evidence="3" id="KW-1185">Reference proteome</keyword>
<organism evidence="2 3">
    <name type="scientific">Caballeronia telluris</name>
    <dbReference type="NCBI Taxonomy" id="326475"/>
    <lineage>
        <taxon>Bacteria</taxon>
        <taxon>Pseudomonadati</taxon>
        <taxon>Pseudomonadota</taxon>
        <taxon>Betaproteobacteria</taxon>
        <taxon>Burkholderiales</taxon>
        <taxon>Burkholderiaceae</taxon>
        <taxon>Caballeronia</taxon>
    </lineage>
</organism>
<sequence length="194" mass="21460">MANDSSTGGYLQPVVASPPIEDAALDAIFQQMIVGLTGIPGAMVRPRWQPVTPKMPEPNQNWCAIGVTEIEQDARPAFVHVPDTDGTDKLYRHEILTLLASFYGPSAMQYAAQARDGIYVEQNHGMLTLNSMGLVDVGKMTAAPELINQQWLRRFDLSFRVRRQVVRTYSVLNVLSSDSTLNTDTVTTEIHVSQ</sequence>
<accession>A0A158G0V1</accession>
<evidence type="ECO:0000313" key="2">
    <source>
        <dbReference type="EMBL" id="SAL25758.1"/>
    </source>
</evidence>
<gene>
    <name evidence="2" type="ORF">AWB66_01482</name>
</gene>
<reference evidence="2" key="1">
    <citation type="submission" date="2016-01" db="EMBL/GenBank/DDBJ databases">
        <authorList>
            <person name="Peeters Charlotte."/>
        </authorList>
    </citation>
    <scope>NUCLEOTIDE SEQUENCE</scope>
    <source>
        <strain evidence="2">LMG 22936</strain>
    </source>
</reference>
<feature type="domain" description="Phage neck terminator protein gp12-like" evidence="1">
    <location>
        <begin position="24"/>
        <end position="175"/>
    </location>
</feature>
<proteinExistence type="predicted"/>
<evidence type="ECO:0000259" key="1">
    <source>
        <dbReference type="Pfam" id="PF23961"/>
    </source>
</evidence>
<dbReference type="Pfam" id="PF23961">
    <property type="entry name" value="Phage_tail_terminator_9"/>
    <property type="match status" value="1"/>
</dbReference>
<protein>
    <submittedName>
        <fullName evidence="2">Bacteriophage protein</fullName>
    </submittedName>
</protein>
<dbReference type="AlphaFoldDB" id="A0A158G0V1"/>
<dbReference type="STRING" id="326475.AWB66_01482"/>